<accession>A0A972J7D3</accession>
<evidence type="ECO:0000313" key="3">
    <source>
        <dbReference type="Proteomes" id="UP000599523"/>
    </source>
</evidence>
<keyword evidence="1" id="KW-1133">Transmembrane helix</keyword>
<dbReference type="Proteomes" id="UP000599523">
    <property type="component" value="Unassembled WGS sequence"/>
</dbReference>
<name>A0A972J7D3_9RHOO</name>
<evidence type="ECO:0000313" key="2">
    <source>
        <dbReference type="EMBL" id="NMG01461.1"/>
    </source>
</evidence>
<dbReference type="AlphaFoldDB" id="A0A972J7D3"/>
<dbReference type="RefSeq" id="WP_168986259.1">
    <property type="nucleotide sequence ID" value="NZ_CAWPHM010000222.1"/>
</dbReference>
<sequence>MNEDFWLIVPIAIVWALLALAYALAPWGDMIGYAWVWGVGSMLFAGLAVLLAQGKPRTPSITTAQDKP</sequence>
<reference evidence="2" key="1">
    <citation type="submission" date="2019-12" db="EMBL/GenBank/DDBJ databases">
        <title>Comparative genomics gives insights into the taxonomy of the Azoarcus-Aromatoleum group and reveals separate origins of nif in the plant-associated Azoarcus and non-plant-associated Aromatoleum sub-groups.</title>
        <authorList>
            <person name="Lafos M."/>
            <person name="Maluk M."/>
            <person name="Batista M."/>
            <person name="Junghare M."/>
            <person name="Carmona M."/>
            <person name="Faoro H."/>
            <person name="Cruz L.M."/>
            <person name="Battistoni F."/>
            <person name="De Souza E."/>
            <person name="Pedrosa F."/>
            <person name="Chen W.-M."/>
            <person name="Poole P.S."/>
            <person name="Dixon R.A."/>
            <person name="James E.K."/>
        </authorList>
    </citation>
    <scope>NUCLEOTIDE SEQUENCE</scope>
    <source>
        <strain evidence="2">NSC3</strain>
    </source>
</reference>
<feature type="transmembrane region" description="Helical" evidence="1">
    <location>
        <begin position="31"/>
        <end position="52"/>
    </location>
</feature>
<gene>
    <name evidence="2" type="ORF">GPA21_00540</name>
</gene>
<proteinExistence type="predicted"/>
<keyword evidence="3" id="KW-1185">Reference proteome</keyword>
<organism evidence="2 3">
    <name type="scientific">Azoarcus taiwanensis</name>
    <dbReference type="NCBI Taxonomy" id="666964"/>
    <lineage>
        <taxon>Bacteria</taxon>
        <taxon>Pseudomonadati</taxon>
        <taxon>Pseudomonadota</taxon>
        <taxon>Betaproteobacteria</taxon>
        <taxon>Rhodocyclales</taxon>
        <taxon>Zoogloeaceae</taxon>
        <taxon>Azoarcus</taxon>
    </lineage>
</organism>
<evidence type="ECO:0000256" key="1">
    <source>
        <dbReference type="SAM" id="Phobius"/>
    </source>
</evidence>
<protein>
    <submittedName>
        <fullName evidence="2">Uncharacterized protein</fullName>
    </submittedName>
</protein>
<keyword evidence="1" id="KW-0812">Transmembrane</keyword>
<dbReference type="EMBL" id="WTVM01000002">
    <property type="protein sequence ID" value="NMG01461.1"/>
    <property type="molecule type" value="Genomic_DNA"/>
</dbReference>
<comment type="caution">
    <text evidence="2">The sequence shown here is derived from an EMBL/GenBank/DDBJ whole genome shotgun (WGS) entry which is preliminary data.</text>
</comment>
<keyword evidence="1" id="KW-0472">Membrane</keyword>
<feature type="transmembrane region" description="Helical" evidence="1">
    <location>
        <begin position="5"/>
        <end position="25"/>
    </location>
</feature>